<keyword evidence="4" id="KW-1185">Reference proteome</keyword>
<dbReference type="InterPro" id="IPR039567">
    <property type="entry name" value="Gly-zipper"/>
</dbReference>
<proteinExistence type="predicted"/>
<reference evidence="3 4" key="1">
    <citation type="submission" date="2019-12" db="EMBL/GenBank/DDBJ databases">
        <title>Genomic-based taxomic classification of the family Erythrobacteraceae.</title>
        <authorList>
            <person name="Xu L."/>
        </authorList>
    </citation>
    <scope>NUCLEOTIDE SEQUENCE [LARGE SCALE GENOMIC DNA]</scope>
    <source>
        <strain evidence="3 4">JCM 17468</strain>
    </source>
</reference>
<feature type="signal peptide" evidence="1">
    <location>
        <begin position="1"/>
        <end position="21"/>
    </location>
</feature>
<dbReference type="Pfam" id="PF13488">
    <property type="entry name" value="Gly-zipper_Omp"/>
    <property type="match status" value="1"/>
</dbReference>
<dbReference type="Proteomes" id="UP000430272">
    <property type="component" value="Unassembled WGS sequence"/>
</dbReference>
<dbReference type="RefSeq" id="WP_160661648.1">
    <property type="nucleotide sequence ID" value="NZ_BAABDV010000001.1"/>
</dbReference>
<protein>
    <submittedName>
        <fullName evidence="3">Glycine zipper 2TM domain-containing protein</fullName>
    </submittedName>
</protein>
<evidence type="ECO:0000313" key="3">
    <source>
        <dbReference type="EMBL" id="MXO54760.1"/>
    </source>
</evidence>
<dbReference type="AlphaFoldDB" id="A0A844Y7W8"/>
<feature type="domain" description="Glycine zipper" evidence="2">
    <location>
        <begin position="171"/>
        <end position="217"/>
    </location>
</feature>
<evidence type="ECO:0000256" key="1">
    <source>
        <dbReference type="SAM" id="SignalP"/>
    </source>
</evidence>
<feature type="chain" id="PRO_5032974395" evidence="1">
    <location>
        <begin position="22"/>
        <end position="279"/>
    </location>
</feature>
<comment type="caution">
    <text evidence="3">The sequence shown here is derived from an EMBL/GenBank/DDBJ whole genome shotgun (WGS) entry which is preliminary data.</text>
</comment>
<gene>
    <name evidence="3" type="ORF">GRI47_12190</name>
</gene>
<accession>A0A844Y7W8</accession>
<evidence type="ECO:0000313" key="4">
    <source>
        <dbReference type="Proteomes" id="UP000430272"/>
    </source>
</evidence>
<name>A0A844Y7W8_9SPHN</name>
<dbReference type="OrthoDB" id="7409411at2"/>
<organism evidence="3 4">
    <name type="scientific">Qipengyuania pelagi</name>
    <dbReference type="NCBI Taxonomy" id="994320"/>
    <lineage>
        <taxon>Bacteria</taxon>
        <taxon>Pseudomonadati</taxon>
        <taxon>Pseudomonadota</taxon>
        <taxon>Alphaproteobacteria</taxon>
        <taxon>Sphingomonadales</taxon>
        <taxon>Erythrobacteraceae</taxon>
        <taxon>Qipengyuania</taxon>
    </lineage>
</organism>
<evidence type="ECO:0000259" key="2">
    <source>
        <dbReference type="Pfam" id="PF13488"/>
    </source>
</evidence>
<keyword evidence="1" id="KW-0732">Signal</keyword>
<dbReference type="EMBL" id="WTYD01000002">
    <property type="protein sequence ID" value="MXO54760.1"/>
    <property type="molecule type" value="Genomic_DNA"/>
</dbReference>
<sequence length="279" mass="28683">MTIRTIAAALAATLAGGAGFAATGAAAQTIFYEDGDYLYAVPGDAVVTETVEAPAPTMTVVVPMPDRVQPVFTYDPVVQPIGGPVVESTVVESAGPRGAVRSIPARRADEAYRSTAYSGPVYQGTYAYATAPRSGYLPGGGQLVTFDREAWLAECRARVGTYEDSDRARLIGTLAGAAAGGLIGNRVAGSGNRLGGTLIGAGTGALAGSVVGDAIDDRNDARRYQSGYGDDGGYCAAYLDDYLARASLTAASTTTTVPGQQYFLVPVTIQVAQQPVYSD</sequence>